<reference evidence="2 3" key="1">
    <citation type="submission" date="2016-08" db="EMBL/GenBank/DDBJ databases">
        <authorList>
            <person name="Seilhamer J.J."/>
        </authorList>
    </citation>
    <scope>NUCLEOTIDE SEQUENCE [LARGE SCALE GENOMIC DNA]</scope>
    <source>
        <strain evidence="2 3">IEBC_T61001</strain>
    </source>
</reference>
<evidence type="ECO:0000313" key="3">
    <source>
        <dbReference type="Proteomes" id="UP000195991"/>
    </source>
</evidence>
<dbReference type="Proteomes" id="UP000195991">
    <property type="component" value="Unassembled WGS sequence"/>
</dbReference>
<evidence type="ECO:0000256" key="1">
    <source>
        <dbReference type="SAM" id="MobiDB-lite"/>
    </source>
</evidence>
<feature type="region of interest" description="Disordered" evidence="1">
    <location>
        <begin position="1"/>
        <end position="27"/>
    </location>
</feature>
<dbReference type="EMBL" id="FMBI01000030">
    <property type="protein sequence ID" value="SCC36682.1"/>
    <property type="molecule type" value="Genomic_DNA"/>
</dbReference>
<name>A0A1C4DZI3_BACTU</name>
<dbReference type="AlphaFoldDB" id="A0A1C4DZI3"/>
<proteinExistence type="predicted"/>
<evidence type="ECO:0000313" key="2">
    <source>
        <dbReference type="EMBL" id="SCC36682.1"/>
    </source>
</evidence>
<organism evidence="2 3">
    <name type="scientific">Bacillus thuringiensis</name>
    <dbReference type="NCBI Taxonomy" id="1428"/>
    <lineage>
        <taxon>Bacteria</taxon>
        <taxon>Bacillati</taxon>
        <taxon>Bacillota</taxon>
        <taxon>Bacilli</taxon>
        <taxon>Bacillales</taxon>
        <taxon>Bacillaceae</taxon>
        <taxon>Bacillus</taxon>
        <taxon>Bacillus cereus group</taxon>
    </lineage>
</organism>
<accession>A0A1C4DZI3</accession>
<sequence>MNKKIDDPKHREAIERLEQRQLEDSNS</sequence>
<protein>
    <submittedName>
        <fullName evidence="2">Uncharacterized protein</fullName>
    </submittedName>
</protein>
<gene>
    <name evidence="2" type="ORF">BTT61001_02758</name>
</gene>